<keyword evidence="2" id="KW-1133">Transmembrane helix</keyword>
<evidence type="ECO:0000313" key="5">
    <source>
        <dbReference type="Proteomes" id="UP000664521"/>
    </source>
</evidence>
<protein>
    <recommendedName>
        <fullName evidence="3">NADP-dependent oxidoreductase domain-containing protein</fullName>
    </recommendedName>
</protein>
<organism evidence="4 5">
    <name type="scientific">Heterodermia speciosa</name>
    <dbReference type="NCBI Taxonomy" id="116794"/>
    <lineage>
        <taxon>Eukaryota</taxon>
        <taxon>Fungi</taxon>
        <taxon>Dikarya</taxon>
        <taxon>Ascomycota</taxon>
        <taxon>Pezizomycotina</taxon>
        <taxon>Lecanoromycetes</taxon>
        <taxon>OSLEUM clade</taxon>
        <taxon>Lecanoromycetidae</taxon>
        <taxon>Caliciales</taxon>
        <taxon>Physciaceae</taxon>
        <taxon>Heterodermia</taxon>
    </lineage>
</organism>
<evidence type="ECO:0000259" key="3">
    <source>
        <dbReference type="Pfam" id="PF00248"/>
    </source>
</evidence>
<dbReference type="SUPFAM" id="SSF51430">
    <property type="entry name" value="NAD(P)-linked oxidoreductase"/>
    <property type="match status" value="1"/>
</dbReference>
<evidence type="ECO:0000256" key="1">
    <source>
        <dbReference type="ARBA" id="ARBA00023002"/>
    </source>
</evidence>
<reference evidence="4" key="1">
    <citation type="submission" date="2021-03" db="EMBL/GenBank/DDBJ databases">
        <authorList>
            <person name="Tagirdzhanova G."/>
        </authorList>
    </citation>
    <scope>NUCLEOTIDE SEQUENCE</scope>
</reference>
<dbReference type="GO" id="GO:0016705">
    <property type="term" value="F:oxidoreductase activity, acting on paired donors, with incorporation or reduction of molecular oxygen"/>
    <property type="evidence" value="ECO:0007669"/>
    <property type="project" value="InterPro"/>
</dbReference>
<dbReference type="AlphaFoldDB" id="A0A8H3IXU1"/>
<feature type="domain" description="NADP-dependent oxidoreductase" evidence="3">
    <location>
        <begin position="1"/>
        <end position="252"/>
    </location>
</feature>
<dbReference type="Gene3D" id="1.10.630.10">
    <property type="entry name" value="Cytochrome P450"/>
    <property type="match status" value="1"/>
</dbReference>
<dbReference type="GO" id="GO:0004497">
    <property type="term" value="F:monooxygenase activity"/>
    <property type="evidence" value="ECO:0007669"/>
    <property type="project" value="InterPro"/>
</dbReference>
<accession>A0A8H3IXU1</accession>
<dbReference type="Pfam" id="PF00067">
    <property type="entry name" value="p450"/>
    <property type="match status" value="1"/>
</dbReference>
<dbReference type="InterPro" id="IPR023210">
    <property type="entry name" value="NADP_OxRdtase_dom"/>
</dbReference>
<dbReference type="InterPro" id="IPR036396">
    <property type="entry name" value="Cyt_P450_sf"/>
</dbReference>
<feature type="transmembrane region" description="Helical" evidence="2">
    <location>
        <begin position="300"/>
        <end position="321"/>
    </location>
</feature>
<sequence>MRAALSQNCNLWDSGEFYGPSPEINSLTLLKKYFDRYPEDAEKVVLNIKGALRPGIIPDGSPDFVRQSVERCISLLGGKGKIDMFECARRDPNTPLDVTLSTLDDLVKEGKIGGVALSEVSANTIREAVTITKIVAVEVEISLFCTDPLTDGIAEACAEFDIPIIAYSPIGRGMLSGQITSFDDIPEKDMRRILPRFQPPNFENNMKLVKKLETLAAKKKCSSAQLALAWVVSLSRKQGMPEIIPIPGASTVSMPSKTEMQTKSTSGLAWPDLELDSRFNNIYLLIRASSPEKLSFGQTLSTAAAILFLHFLTSAIYFVYFHPLAKYPGPKITAISRLPLVWSTIKGETWQFIGKMHKKYGPIVRIAPDELATISPGAWEDIYTAKTLAPKDPFSQTLPMNGAESLSTAAGETHHRIRKTFINAFSDRALKEQSPIIENYSNQLITRLRREIGKNPKAIIDITKFYGYATLDVIADLTFGKPFYGLEATTNIPESWASSSARSLTR</sequence>
<gene>
    <name evidence="4" type="ORF">HETSPECPRED_000989</name>
</gene>
<evidence type="ECO:0000256" key="2">
    <source>
        <dbReference type="SAM" id="Phobius"/>
    </source>
</evidence>
<dbReference type="CDD" id="cd19077">
    <property type="entry name" value="AKR_AKR8A1-2"/>
    <property type="match status" value="1"/>
</dbReference>
<comment type="caution">
    <text evidence="4">The sequence shown here is derived from an EMBL/GenBank/DDBJ whole genome shotgun (WGS) entry which is preliminary data.</text>
</comment>
<dbReference type="SUPFAM" id="SSF48264">
    <property type="entry name" value="Cytochrome P450"/>
    <property type="match status" value="1"/>
</dbReference>
<dbReference type="EMBL" id="CAJPDS010000110">
    <property type="protein sequence ID" value="CAF9938215.1"/>
    <property type="molecule type" value="Genomic_DNA"/>
</dbReference>
<keyword evidence="1" id="KW-0560">Oxidoreductase</keyword>
<dbReference type="Pfam" id="PF00248">
    <property type="entry name" value="Aldo_ket_red"/>
    <property type="match status" value="1"/>
</dbReference>
<dbReference type="GO" id="GO:0020037">
    <property type="term" value="F:heme binding"/>
    <property type="evidence" value="ECO:0007669"/>
    <property type="project" value="InterPro"/>
</dbReference>
<dbReference type="InterPro" id="IPR036812">
    <property type="entry name" value="NAD(P)_OxRdtase_dom_sf"/>
</dbReference>
<proteinExistence type="predicted"/>
<keyword evidence="2" id="KW-0472">Membrane</keyword>
<evidence type="ECO:0000313" key="4">
    <source>
        <dbReference type="EMBL" id="CAF9938215.1"/>
    </source>
</evidence>
<dbReference type="GO" id="GO:0005506">
    <property type="term" value="F:iron ion binding"/>
    <property type="evidence" value="ECO:0007669"/>
    <property type="project" value="InterPro"/>
</dbReference>
<dbReference type="OrthoDB" id="37537at2759"/>
<dbReference type="GO" id="GO:0005737">
    <property type="term" value="C:cytoplasm"/>
    <property type="evidence" value="ECO:0007669"/>
    <property type="project" value="TreeGrafter"/>
</dbReference>
<name>A0A8H3IXU1_9LECA</name>
<dbReference type="Gene3D" id="3.20.20.100">
    <property type="entry name" value="NADP-dependent oxidoreductase domain"/>
    <property type="match status" value="1"/>
</dbReference>
<keyword evidence="2" id="KW-0812">Transmembrane</keyword>
<dbReference type="PANTHER" id="PTHR43625">
    <property type="entry name" value="AFLATOXIN B1 ALDEHYDE REDUCTASE"/>
    <property type="match status" value="1"/>
</dbReference>
<dbReference type="InterPro" id="IPR001128">
    <property type="entry name" value="Cyt_P450"/>
</dbReference>
<keyword evidence="5" id="KW-1185">Reference proteome</keyword>
<dbReference type="InterPro" id="IPR050791">
    <property type="entry name" value="Aldo-Keto_reductase"/>
</dbReference>
<dbReference type="PANTHER" id="PTHR43625:SF78">
    <property type="entry name" value="PYRIDOXAL REDUCTASE-RELATED"/>
    <property type="match status" value="1"/>
</dbReference>
<dbReference type="Proteomes" id="UP000664521">
    <property type="component" value="Unassembled WGS sequence"/>
</dbReference>